<comment type="subcellular location">
    <subcellularLocation>
        <location evidence="1">Membrane</location>
        <topology evidence="1">Single-pass type I membrane protein</topology>
    </subcellularLocation>
</comment>
<evidence type="ECO:0000256" key="6">
    <source>
        <dbReference type="ARBA" id="ARBA00023180"/>
    </source>
</evidence>
<accession>A0AAJ7IUI7</accession>
<dbReference type="Pfam" id="PF00041">
    <property type="entry name" value="fn3"/>
    <property type="match status" value="1"/>
</dbReference>
<feature type="domain" description="Fibronectin type-III" evidence="10">
    <location>
        <begin position="111"/>
        <end position="210"/>
    </location>
</feature>
<reference evidence="13" key="1">
    <citation type="submission" date="2025-08" db="UniProtKB">
        <authorList>
            <consortium name="RefSeq"/>
        </authorList>
    </citation>
    <scope>IDENTIFICATION</scope>
    <source>
        <tissue evidence="13">Whole body</tissue>
    </source>
</reference>
<dbReference type="SUPFAM" id="SSF49265">
    <property type="entry name" value="Fibronectin type III"/>
    <property type="match status" value="1"/>
</dbReference>
<dbReference type="PANTHER" id="PTHR24416:SF611">
    <property type="entry name" value="TYROSINE-PROTEIN KINASE TRANSMEMBRANE RECEPTOR ROR"/>
    <property type="match status" value="1"/>
</dbReference>
<keyword evidence="4 7" id="KW-1133">Transmembrane helix</keyword>
<dbReference type="Pfam" id="PF01822">
    <property type="entry name" value="WSC"/>
    <property type="match status" value="1"/>
</dbReference>
<dbReference type="SMART" id="SM00321">
    <property type="entry name" value="WSC"/>
    <property type="match status" value="1"/>
</dbReference>
<feature type="chain" id="PRO_5042608211" evidence="8">
    <location>
        <begin position="17"/>
        <end position="712"/>
    </location>
</feature>
<keyword evidence="3 8" id="KW-0732">Signal</keyword>
<dbReference type="Proteomes" id="UP000694925">
    <property type="component" value="Unplaced"/>
</dbReference>
<keyword evidence="13" id="KW-0418">Kinase</keyword>
<dbReference type="PROSITE" id="PS51212">
    <property type="entry name" value="WSC"/>
    <property type="match status" value="1"/>
</dbReference>
<feature type="domain" description="WSC" evidence="11">
    <location>
        <begin position="16"/>
        <end position="105"/>
    </location>
</feature>
<dbReference type="GO" id="GO:0007169">
    <property type="term" value="P:cell surface receptor protein tyrosine kinase signaling pathway"/>
    <property type="evidence" value="ECO:0007669"/>
    <property type="project" value="TreeGrafter"/>
</dbReference>
<sequence length="712" mass="79388">MILLLLLFYFGDYAFSQKYEGCFQSSALDPDLPTLILSHADVPAKCINECRSRYYMFAGLMNGQQCFCGSRYGRKGISDSCKTPCLTDPSNYCGSQDAMSIYSTGYKGPSPPRSAQIVHSGSDSLHITWEPPDISNGNITSYTLKAMVVQTFASNPIPAVESQIQGGTSNSTMLQGLQPGTKYNISIVATNVQADSEPIHILGWTLIGPPEKPMIPKVVEQTSTTVTVTLSEGHSEFGPVSAYQVFVVQSGIIPLMGPNVAYYNYKESVEQGLGYYITGEFESSEFHKYKKFVVGSGNMIGSYYNAPLDTRVLPQIGLAVVSRFQRQTQYAYSNLINKLMIYDDAKKNSTNLTTVILCIAIGLLGALLVASIVVYFVLRQRHEKIRMRKLPEQQELTLQGPLYEVDNLAYIPEDVPERVNHYQELKKKVWIIPQNAMTINDTVIRRGRFGTVYTGVVEKNGKSSAVAVHSIADKLLKSSDKRHMLRELDACIRASPMMYLADLVGTYETFDTLHVVLELPPQTLKSRLLIARSGNTFPTNQILSIGSMIASALQHLENYKIVHEYLCARSVGVTSNWIPKVMGHGISKYSLEDIKYARWTSIESFNNKKRQQPAVVWAFGVLLWEMLSMGGTPYSCISLESDVEEAVERGVRLPQLPDTPDPLYEVMSSCWSTEIQERPTVAELTRLETLSICPITAITEPYVPELELNEYH</sequence>
<evidence type="ECO:0000259" key="9">
    <source>
        <dbReference type="PROSITE" id="PS50011"/>
    </source>
</evidence>
<dbReference type="GeneID" id="108623114"/>
<evidence type="ECO:0000256" key="1">
    <source>
        <dbReference type="ARBA" id="ARBA00004479"/>
    </source>
</evidence>
<evidence type="ECO:0000313" key="12">
    <source>
        <dbReference type="Proteomes" id="UP000694925"/>
    </source>
</evidence>
<dbReference type="PROSITE" id="PS50853">
    <property type="entry name" value="FN3"/>
    <property type="match status" value="1"/>
</dbReference>
<dbReference type="InterPro" id="IPR003961">
    <property type="entry name" value="FN3_dom"/>
</dbReference>
<dbReference type="CDD" id="cd12087">
    <property type="entry name" value="TM_EGFR-like"/>
    <property type="match status" value="1"/>
</dbReference>
<evidence type="ECO:0000256" key="8">
    <source>
        <dbReference type="SAM" id="SignalP"/>
    </source>
</evidence>
<organism evidence="12 13">
    <name type="scientific">Ceratina calcarata</name>
    <dbReference type="NCBI Taxonomy" id="156304"/>
    <lineage>
        <taxon>Eukaryota</taxon>
        <taxon>Metazoa</taxon>
        <taxon>Ecdysozoa</taxon>
        <taxon>Arthropoda</taxon>
        <taxon>Hexapoda</taxon>
        <taxon>Insecta</taxon>
        <taxon>Pterygota</taxon>
        <taxon>Neoptera</taxon>
        <taxon>Endopterygota</taxon>
        <taxon>Hymenoptera</taxon>
        <taxon>Apocrita</taxon>
        <taxon>Aculeata</taxon>
        <taxon>Apoidea</taxon>
        <taxon>Anthophila</taxon>
        <taxon>Apidae</taxon>
        <taxon>Ceratina</taxon>
        <taxon>Zadontomerus</taxon>
    </lineage>
</organism>
<keyword evidence="12" id="KW-1185">Reference proteome</keyword>
<keyword evidence="6" id="KW-0325">Glycoprotein</keyword>
<dbReference type="GO" id="GO:0043235">
    <property type="term" value="C:receptor complex"/>
    <property type="evidence" value="ECO:0007669"/>
    <property type="project" value="TreeGrafter"/>
</dbReference>
<dbReference type="Pfam" id="PF23144">
    <property type="entry name" value="Fn3_PTPRU"/>
    <property type="match status" value="1"/>
</dbReference>
<dbReference type="InterPro" id="IPR001245">
    <property type="entry name" value="Ser-Thr/Tyr_kinase_cat_dom"/>
</dbReference>
<dbReference type="Gene3D" id="2.60.40.10">
    <property type="entry name" value="Immunoglobulins"/>
    <property type="match status" value="1"/>
</dbReference>
<dbReference type="KEGG" id="ccal:108623114"/>
<dbReference type="PANTHER" id="PTHR24416">
    <property type="entry name" value="TYROSINE-PROTEIN KINASE RECEPTOR"/>
    <property type="match status" value="1"/>
</dbReference>
<feature type="transmembrane region" description="Helical" evidence="7">
    <location>
        <begin position="354"/>
        <end position="378"/>
    </location>
</feature>
<dbReference type="InterPro" id="IPR000719">
    <property type="entry name" value="Prot_kinase_dom"/>
</dbReference>
<dbReference type="Gene3D" id="1.10.510.10">
    <property type="entry name" value="Transferase(Phosphotransferase) domain 1"/>
    <property type="match status" value="1"/>
</dbReference>
<keyword evidence="2 7" id="KW-0812">Transmembrane</keyword>
<dbReference type="GO" id="GO:0004714">
    <property type="term" value="F:transmembrane receptor protein tyrosine kinase activity"/>
    <property type="evidence" value="ECO:0007669"/>
    <property type="project" value="TreeGrafter"/>
</dbReference>
<dbReference type="PROSITE" id="PS50011">
    <property type="entry name" value="PROTEIN_KINASE_DOM"/>
    <property type="match status" value="1"/>
</dbReference>
<proteinExistence type="predicted"/>
<feature type="domain" description="Protein kinase" evidence="9">
    <location>
        <begin position="438"/>
        <end position="703"/>
    </location>
</feature>
<dbReference type="InterPro" id="IPR002889">
    <property type="entry name" value="WSC_carb-bd"/>
</dbReference>
<feature type="signal peptide" evidence="8">
    <location>
        <begin position="1"/>
        <end position="16"/>
    </location>
</feature>
<dbReference type="InterPro" id="IPR013783">
    <property type="entry name" value="Ig-like_fold"/>
</dbReference>
<dbReference type="CDD" id="cd00063">
    <property type="entry name" value="FN3"/>
    <property type="match status" value="1"/>
</dbReference>
<dbReference type="InterPro" id="IPR050122">
    <property type="entry name" value="RTK"/>
</dbReference>
<dbReference type="Gene3D" id="3.30.200.20">
    <property type="entry name" value="Phosphorylase Kinase, domain 1"/>
    <property type="match status" value="1"/>
</dbReference>
<evidence type="ECO:0000256" key="7">
    <source>
        <dbReference type="SAM" id="Phobius"/>
    </source>
</evidence>
<dbReference type="SMART" id="SM00060">
    <property type="entry name" value="FN3"/>
    <property type="match status" value="1"/>
</dbReference>
<dbReference type="CTD" id="318600"/>
<evidence type="ECO:0000256" key="2">
    <source>
        <dbReference type="ARBA" id="ARBA00022692"/>
    </source>
</evidence>
<evidence type="ECO:0000259" key="11">
    <source>
        <dbReference type="PROSITE" id="PS51212"/>
    </source>
</evidence>
<dbReference type="GO" id="GO:0005886">
    <property type="term" value="C:plasma membrane"/>
    <property type="evidence" value="ECO:0007669"/>
    <property type="project" value="TreeGrafter"/>
</dbReference>
<keyword evidence="13" id="KW-0808">Transferase</keyword>
<evidence type="ECO:0000256" key="3">
    <source>
        <dbReference type="ARBA" id="ARBA00022729"/>
    </source>
</evidence>
<name>A0AAJ7IUI7_9HYME</name>
<protein>
    <submittedName>
        <fullName evidence="13">Tyrosine-protein kinase Wsck</fullName>
    </submittedName>
</protein>
<dbReference type="SUPFAM" id="SSF56112">
    <property type="entry name" value="Protein kinase-like (PK-like)"/>
    <property type="match status" value="1"/>
</dbReference>
<keyword evidence="5 7" id="KW-0472">Membrane</keyword>
<evidence type="ECO:0000313" key="13">
    <source>
        <dbReference type="RefSeq" id="XP_017876911.1"/>
    </source>
</evidence>
<gene>
    <name evidence="13" type="primary">LOC108623114</name>
</gene>
<dbReference type="Pfam" id="PF07714">
    <property type="entry name" value="PK_Tyr_Ser-Thr"/>
    <property type="match status" value="1"/>
</dbReference>
<evidence type="ECO:0000256" key="5">
    <source>
        <dbReference type="ARBA" id="ARBA00023136"/>
    </source>
</evidence>
<dbReference type="GO" id="GO:0005524">
    <property type="term" value="F:ATP binding"/>
    <property type="evidence" value="ECO:0007669"/>
    <property type="project" value="InterPro"/>
</dbReference>
<evidence type="ECO:0000256" key="4">
    <source>
        <dbReference type="ARBA" id="ARBA00022989"/>
    </source>
</evidence>
<dbReference type="InterPro" id="IPR057598">
    <property type="entry name" value="Fn3_PTPRU"/>
</dbReference>
<dbReference type="AlphaFoldDB" id="A0AAJ7IUI7"/>
<dbReference type="InterPro" id="IPR011009">
    <property type="entry name" value="Kinase-like_dom_sf"/>
</dbReference>
<dbReference type="InterPro" id="IPR036116">
    <property type="entry name" value="FN3_sf"/>
</dbReference>
<evidence type="ECO:0000259" key="10">
    <source>
        <dbReference type="PROSITE" id="PS50853"/>
    </source>
</evidence>
<dbReference type="RefSeq" id="XP_017876911.1">
    <property type="nucleotide sequence ID" value="XM_018021422.2"/>
</dbReference>